<name>A0ABV6DZ31_9ACTN</name>
<evidence type="ECO:0000259" key="3">
    <source>
        <dbReference type="Pfam" id="PF00685"/>
    </source>
</evidence>
<sequence length="277" mass="31819">MSRLPNFLYVGPDKAGSSWLHETLLRHPDVYLTPSKDLYFFDRYHDRGLDWYAAQFKDAREEKVVGEVCQDYLFHPLAAQRIHDALGDVKVMVSLRDPVDRAWSSYLYMRKHGIGPDTFAEALRSRPELLEHGRYATGLDRFLELYPRDHVHVALFDDLEADPQGFLDGVTDFLDVARQPLDEKDREAKLPAAKARSVVLAATVRKGADWVREHDGARLVGAVKRSPLVHKVLYRPIDRAAVRPDQRDVLTVRRELDSEVSALESTFGLRLRESWGW</sequence>
<feature type="domain" description="Sulfotransferase" evidence="3">
    <location>
        <begin position="6"/>
        <end position="210"/>
    </location>
</feature>
<reference evidence="4 5" key="1">
    <citation type="submission" date="2024-09" db="EMBL/GenBank/DDBJ databases">
        <authorList>
            <person name="Sun Q."/>
            <person name="Mori K."/>
        </authorList>
    </citation>
    <scope>NUCLEOTIDE SEQUENCE [LARGE SCALE GENOMIC DNA]</scope>
    <source>
        <strain evidence="4 5">CCM 8654</strain>
    </source>
</reference>
<dbReference type="EC" id="2.8.2.-" evidence="4"/>
<dbReference type="Pfam" id="PF00685">
    <property type="entry name" value="Sulfotransfer_1"/>
    <property type="match status" value="1"/>
</dbReference>
<keyword evidence="5" id="KW-1185">Reference proteome</keyword>
<dbReference type="RefSeq" id="WP_378517655.1">
    <property type="nucleotide sequence ID" value="NZ_CBCSDI010000009.1"/>
</dbReference>
<dbReference type="InterPro" id="IPR000863">
    <property type="entry name" value="Sulfotransferase_dom"/>
</dbReference>
<dbReference type="PANTHER" id="PTHR10605:SF56">
    <property type="entry name" value="BIFUNCTIONAL HEPARAN SULFATE N-DEACETYLASE_N-SULFOTRANSFERASE"/>
    <property type="match status" value="1"/>
</dbReference>
<dbReference type="Proteomes" id="UP001589698">
    <property type="component" value="Unassembled WGS sequence"/>
</dbReference>
<protein>
    <submittedName>
        <fullName evidence="4">Sulfotransferase</fullName>
        <ecNumber evidence="4">2.8.2.-</ecNumber>
    </submittedName>
</protein>
<evidence type="ECO:0000313" key="4">
    <source>
        <dbReference type="EMBL" id="MFC0221992.1"/>
    </source>
</evidence>
<keyword evidence="2" id="KW-0325">Glycoprotein</keyword>
<evidence type="ECO:0000256" key="2">
    <source>
        <dbReference type="ARBA" id="ARBA00023180"/>
    </source>
</evidence>
<dbReference type="InterPro" id="IPR027417">
    <property type="entry name" value="P-loop_NTPase"/>
</dbReference>
<evidence type="ECO:0000313" key="5">
    <source>
        <dbReference type="Proteomes" id="UP001589698"/>
    </source>
</evidence>
<proteinExistence type="predicted"/>
<keyword evidence="1 4" id="KW-0808">Transferase</keyword>
<dbReference type="SUPFAM" id="SSF52540">
    <property type="entry name" value="P-loop containing nucleoside triphosphate hydrolases"/>
    <property type="match status" value="1"/>
</dbReference>
<dbReference type="EMBL" id="JBHLXH010000001">
    <property type="protein sequence ID" value="MFC0221992.1"/>
    <property type="molecule type" value="Genomic_DNA"/>
</dbReference>
<dbReference type="PANTHER" id="PTHR10605">
    <property type="entry name" value="HEPARAN SULFATE SULFOTRANSFERASE"/>
    <property type="match status" value="1"/>
</dbReference>
<dbReference type="InterPro" id="IPR037359">
    <property type="entry name" value="NST/OST"/>
</dbReference>
<organism evidence="4 5">
    <name type="scientific">Nocardioides zeicaulis</name>
    <dbReference type="NCBI Taxonomy" id="1776857"/>
    <lineage>
        <taxon>Bacteria</taxon>
        <taxon>Bacillati</taxon>
        <taxon>Actinomycetota</taxon>
        <taxon>Actinomycetes</taxon>
        <taxon>Propionibacteriales</taxon>
        <taxon>Nocardioidaceae</taxon>
        <taxon>Nocardioides</taxon>
    </lineage>
</organism>
<accession>A0ABV6DZ31</accession>
<evidence type="ECO:0000256" key="1">
    <source>
        <dbReference type="ARBA" id="ARBA00022679"/>
    </source>
</evidence>
<comment type="caution">
    <text evidence="4">The sequence shown here is derived from an EMBL/GenBank/DDBJ whole genome shotgun (WGS) entry which is preliminary data.</text>
</comment>
<gene>
    <name evidence="4" type="ORF">ACFFJG_05825</name>
</gene>
<dbReference type="GO" id="GO:0016740">
    <property type="term" value="F:transferase activity"/>
    <property type="evidence" value="ECO:0007669"/>
    <property type="project" value="UniProtKB-KW"/>
</dbReference>
<dbReference type="Gene3D" id="3.40.50.300">
    <property type="entry name" value="P-loop containing nucleotide triphosphate hydrolases"/>
    <property type="match status" value="1"/>
</dbReference>